<dbReference type="AlphaFoldDB" id="A0AAJ0H845"/>
<dbReference type="EMBL" id="JAUIQD010000008">
    <property type="protein sequence ID" value="KAK3342006.1"/>
    <property type="molecule type" value="Genomic_DNA"/>
</dbReference>
<dbReference type="Proteomes" id="UP001275084">
    <property type="component" value="Unassembled WGS sequence"/>
</dbReference>
<keyword evidence="2" id="KW-1185">Reference proteome</keyword>
<gene>
    <name evidence="1" type="ORF">B0T25DRAFT_523200</name>
</gene>
<name>A0AAJ0H845_9PEZI</name>
<sequence length="380" mass="42473">MAALFYNSVNGSPQTLGQAAFFNVNGSPQNQGQAASFHVGGPVGYGSEAGNFNGNGSHLNYNEAQACSTWGGEAMDVGAEHSAVTSMEDIEWDEPHALLAVPTYVGPYRPNPFLTRDQDSGLIEVPRVPPHRSDLKPAKSCLKRGKKNTKKPRGQNQVRTHFRTPHEEVELRCIITGHVYKPHAREPKESLREHRAAVRAMKRRGEILEEAEPDWSSDCDVPMSGISDELDWEAAQYRAEEDELDEWQQLALRNQALNKRESRQAYCHWDFMGRIFLLGTQQTTSSSVFRVSRFPPLNLNLKTKTTSKPQTSNLKPQALHAFKSFNLKTLQVATNSHLALDLPHSAAWNPVCTDPSPLRPLHIPTSEKQRAQLRVVVKLV</sequence>
<reference evidence="1" key="1">
    <citation type="journal article" date="2023" name="Mol. Phylogenet. Evol.">
        <title>Genome-scale phylogeny and comparative genomics of the fungal order Sordariales.</title>
        <authorList>
            <person name="Hensen N."/>
            <person name="Bonometti L."/>
            <person name="Westerberg I."/>
            <person name="Brannstrom I.O."/>
            <person name="Guillou S."/>
            <person name="Cros-Aarteil S."/>
            <person name="Calhoun S."/>
            <person name="Haridas S."/>
            <person name="Kuo A."/>
            <person name="Mondo S."/>
            <person name="Pangilinan J."/>
            <person name="Riley R."/>
            <person name="LaButti K."/>
            <person name="Andreopoulos B."/>
            <person name="Lipzen A."/>
            <person name="Chen C."/>
            <person name="Yan M."/>
            <person name="Daum C."/>
            <person name="Ng V."/>
            <person name="Clum A."/>
            <person name="Steindorff A."/>
            <person name="Ohm R.A."/>
            <person name="Martin F."/>
            <person name="Silar P."/>
            <person name="Natvig D.O."/>
            <person name="Lalanne C."/>
            <person name="Gautier V."/>
            <person name="Ament-Velasquez S.L."/>
            <person name="Kruys A."/>
            <person name="Hutchinson M.I."/>
            <person name="Powell A.J."/>
            <person name="Barry K."/>
            <person name="Miller A.N."/>
            <person name="Grigoriev I.V."/>
            <person name="Debuchy R."/>
            <person name="Gladieux P."/>
            <person name="Hiltunen Thoren M."/>
            <person name="Johannesson H."/>
        </authorList>
    </citation>
    <scope>NUCLEOTIDE SEQUENCE</scope>
    <source>
        <strain evidence="1">CBS 955.72</strain>
    </source>
</reference>
<evidence type="ECO:0000313" key="2">
    <source>
        <dbReference type="Proteomes" id="UP001275084"/>
    </source>
</evidence>
<protein>
    <submittedName>
        <fullName evidence="1">Uncharacterized protein</fullName>
    </submittedName>
</protein>
<proteinExistence type="predicted"/>
<accession>A0AAJ0H845</accession>
<reference evidence="1" key="2">
    <citation type="submission" date="2023-06" db="EMBL/GenBank/DDBJ databases">
        <authorList>
            <consortium name="Lawrence Berkeley National Laboratory"/>
            <person name="Haridas S."/>
            <person name="Hensen N."/>
            <person name="Bonometti L."/>
            <person name="Westerberg I."/>
            <person name="Brannstrom I.O."/>
            <person name="Guillou S."/>
            <person name="Cros-Aarteil S."/>
            <person name="Calhoun S."/>
            <person name="Kuo A."/>
            <person name="Mondo S."/>
            <person name="Pangilinan J."/>
            <person name="Riley R."/>
            <person name="Labutti K."/>
            <person name="Andreopoulos B."/>
            <person name="Lipzen A."/>
            <person name="Chen C."/>
            <person name="Yanf M."/>
            <person name="Daum C."/>
            <person name="Ng V."/>
            <person name="Clum A."/>
            <person name="Steindorff A."/>
            <person name="Ohm R."/>
            <person name="Martin F."/>
            <person name="Silar P."/>
            <person name="Natvig D."/>
            <person name="Lalanne C."/>
            <person name="Gautier V."/>
            <person name="Ament-Velasquez S.L."/>
            <person name="Kruys A."/>
            <person name="Hutchinson M.I."/>
            <person name="Powell A.J."/>
            <person name="Barry K."/>
            <person name="Miller A.N."/>
            <person name="Grigoriev I.V."/>
            <person name="Debuchy R."/>
            <person name="Gladieux P."/>
            <person name="Thoren M.H."/>
            <person name="Johannesson H."/>
        </authorList>
    </citation>
    <scope>NUCLEOTIDE SEQUENCE</scope>
    <source>
        <strain evidence="1">CBS 955.72</strain>
    </source>
</reference>
<evidence type="ECO:0000313" key="1">
    <source>
        <dbReference type="EMBL" id="KAK3342006.1"/>
    </source>
</evidence>
<organism evidence="1 2">
    <name type="scientific">Lasiosphaeria hispida</name>
    <dbReference type="NCBI Taxonomy" id="260671"/>
    <lineage>
        <taxon>Eukaryota</taxon>
        <taxon>Fungi</taxon>
        <taxon>Dikarya</taxon>
        <taxon>Ascomycota</taxon>
        <taxon>Pezizomycotina</taxon>
        <taxon>Sordariomycetes</taxon>
        <taxon>Sordariomycetidae</taxon>
        <taxon>Sordariales</taxon>
        <taxon>Lasiosphaeriaceae</taxon>
        <taxon>Lasiosphaeria</taxon>
    </lineage>
</organism>
<comment type="caution">
    <text evidence="1">The sequence shown here is derived from an EMBL/GenBank/DDBJ whole genome shotgun (WGS) entry which is preliminary data.</text>
</comment>